<protein>
    <submittedName>
        <fullName evidence="1">(spotted green pufferfish) hypothetical protein</fullName>
    </submittedName>
</protein>
<reference evidence="1" key="1">
    <citation type="journal article" date="2004" name="Nature">
        <title>Genome duplication in the teleost fish Tetraodon nigroviridis reveals the early vertebrate proto-karyotype.</title>
        <authorList>
            <person name="Jaillon O."/>
            <person name="Aury J.-M."/>
            <person name="Brunet F."/>
            <person name="Petit J.-L."/>
            <person name="Stange-Thomann N."/>
            <person name="Mauceli E."/>
            <person name="Bouneau L."/>
            <person name="Fischer C."/>
            <person name="Ozouf-Costaz C."/>
            <person name="Bernot A."/>
            <person name="Nicaud S."/>
            <person name="Jaffe D."/>
            <person name="Fisher S."/>
            <person name="Lutfalla G."/>
            <person name="Dossat C."/>
            <person name="Segurens B."/>
            <person name="Dasilva C."/>
            <person name="Salanoubat M."/>
            <person name="Levy M."/>
            <person name="Boudet N."/>
            <person name="Castellano S."/>
            <person name="Anthouard V."/>
            <person name="Jubin C."/>
            <person name="Castelli V."/>
            <person name="Katinka M."/>
            <person name="Vacherie B."/>
            <person name="Biemont C."/>
            <person name="Skalli Z."/>
            <person name="Cattolico L."/>
            <person name="Poulain J."/>
            <person name="De Berardinis V."/>
            <person name="Cruaud C."/>
            <person name="Duprat S."/>
            <person name="Brottier P."/>
            <person name="Coutanceau J.-P."/>
            <person name="Gouzy J."/>
            <person name="Parra G."/>
            <person name="Lardier G."/>
            <person name="Chapple C."/>
            <person name="McKernan K.J."/>
            <person name="McEwan P."/>
            <person name="Bosak S."/>
            <person name="Kellis M."/>
            <person name="Volff J.-N."/>
            <person name="Guigo R."/>
            <person name="Zody M.C."/>
            <person name="Mesirov J."/>
            <person name="Lindblad-Toh K."/>
            <person name="Birren B."/>
            <person name="Nusbaum C."/>
            <person name="Kahn D."/>
            <person name="Robinson-Rechavi M."/>
            <person name="Laudet V."/>
            <person name="Schachter V."/>
            <person name="Quetier F."/>
            <person name="Saurin W."/>
            <person name="Scarpelli C."/>
            <person name="Wincker P."/>
            <person name="Lander E.S."/>
            <person name="Weissenbach J."/>
            <person name="Roest Crollius H."/>
        </authorList>
    </citation>
    <scope>NUCLEOTIDE SEQUENCE [LARGE SCALE GENOMIC DNA]</scope>
</reference>
<organism evidence="1">
    <name type="scientific">Tetraodon nigroviridis</name>
    <name type="common">Spotted green pufferfish</name>
    <name type="synonym">Chelonodon nigroviridis</name>
    <dbReference type="NCBI Taxonomy" id="99883"/>
    <lineage>
        <taxon>Eukaryota</taxon>
        <taxon>Metazoa</taxon>
        <taxon>Chordata</taxon>
        <taxon>Craniata</taxon>
        <taxon>Vertebrata</taxon>
        <taxon>Euteleostomi</taxon>
        <taxon>Actinopterygii</taxon>
        <taxon>Neopterygii</taxon>
        <taxon>Teleostei</taxon>
        <taxon>Neoteleostei</taxon>
        <taxon>Acanthomorphata</taxon>
        <taxon>Eupercaria</taxon>
        <taxon>Tetraodontiformes</taxon>
        <taxon>Tetradontoidea</taxon>
        <taxon>Tetraodontidae</taxon>
        <taxon>Tetraodon</taxon>
    </lineage>
</organism>
<dbReference type="AlphaFoldDB" id="Q4S3I8"/>
<accession>Q4S3I8</accession>
<name>Q4S3I8_TETNG</name>
<proteinExistence type="predicted"/>
<sequence length="138" mass="14858">MDVTPTAEDGADGDVWEAKSFFIEGPSSSDDELEFESWGQKHHSGCQRTAALGGKNSPPLLLAFSITSGQKLRDDSSSPASSLDTQAEEETVEEWMILGRDEQSGDSSIQLNLSYWNSSEDDSPDEGETILGVVLGIT</sequence>
<dbReference type="EMBL" id="CAAE01014749">
    <property type="protein sequence ID" value="CAG04794.1"/>
    <property type="molecule type" value="Genomic_DNA"/>
</dbReference>
<comment type="caution">
    <text evidence="1">The sequence shown here is derived from an EMBL/GenBank/DDBJ whole genome shotgun (WGS) entry which is preliminary data.</text>
</comment>
<dbReference type="KEGG" id="tng:GSTEN00024630G001"/>
<dbReference type="OrthoDB" id="7608935at2759"/>
<reference evidence="1" key="2">
    <citation type="submission" date="2004-02" db="EMBL/GenBank/DDBJ databases">
        <authorList>
            <consortium name="Genoscope"/>
            <consortium name="Whitehead Institute Centre for Genome Research"/>
        </authorList>
    </citation>
    <scope>NUCLEOTIDE SEQUENCE</scope>
</reference>
<evidence type="ECO:0000313" key="1">
    <source>
        <dbReference type="EMBL" id="CAG04794.1"/>
    </source>
</evidence>
<gene>
    <name evidence="1" type="ORF">GSTENG00024630001</name>
</gene>